<keyword evidence="3 6" id="KW-0378">Hydrolase</keyword>
<dbReference type="GO" id="GO:0004521">
    <property type="term" value="F:RNA endonuclease activity"/>
    <property type="evidence" value="ECO:0007669"/>
    <property type="project" value="TreeGrafter"/>
</dbReference>
<dbReference type="CDD" id="cd07722">
    <property type="entry name" value="LACTB2-like_MBL-fold"/>
    <property type="match status" value="1"/>
</dbReference>
<dbReference type="Gene3D" id="1.10.10.10">
    <property type="entry name" value="Winged helix-like DNA-binding domain superfamily/Winged helix DNA-binding domain"/>
    <property type="match status" value="1"/>
</dbReference>
<dbReference type="SUPFAM" id="SSF56281">
    <property type="entry name" value="Metallo-hydrolase/oxidoreductase"/>
    <property type="match status" value="1"/>
</dbReference>
<dbReference type="InterPro" id="IPR047921">
    <property type="entry name" value="LACTB2-like_MBL-fold"/>
</dbReference>
<dbReference type="EMBL" id="CAHIKZ030000282">
    <property type="protein sequence ID" value="CAE1165975.1"/>
    <property type="molecule type" value="Genomic_DNA"/>
</dbReference>
<dbReference type="InterPro" id="IPR041516">
    <property type="entry name" value="LACTB2_WH"/>
</dbReference>
<gene>
    <name evidence="6" type="ORF">SPHA_8655</name>
</gene>
<protein>
    <submittedName>
        <fullName evidence="6">LACTB2</fullName>
        <ecNumber evidence="6">3.1.27.-</ecNumber>
    </submittedName>
</protein>
<proteinExistence type="inferred from homology"/>
<comment type="similarity">
    <text evidence="1">Belongs to the metallo-beta-lactamase superfamily. Glyoxalase II family.</text>
</comment>
<dbReference type="OrthoDB" id="17458at2759"/>
<dbReference type="PANTHER" id="PTHR23131:SF0">
    <property type="entry name" value="ENDORIBONUCLEASE LACTB2"/>
    <property type="match status" value="1"/>
</dbReference>
<dbReference type="InterPro" id="IPR001279">
    <property type="entry name" value="Metallo-B-lactamas"/>
</dbReference>
<dbReference type="Pfam" id="PF17778">
    <property type="entry name" value="WHD_BLACT"/>
    <property type="match status" value="1"/>
</dbReference>
<dbReference type="InterPro" id="IPR036866">
    <property type="entry name" value="RibonucZ/Hydroxyglut_hydro"/>
</dbReference>
<dbReference type="Proteomes" id="UP000597762">
    <property type="component" value="Unassembled WGS sequence"/>
</dbReference>
<evidence type="ECO:0000313" key="7">
    <source>
        <dbReference type="Proteomes" id="UP000597762"/>
    </source>
</evidence>
<dbReference type="InterPro" id="IPR036388">
    <property type="entry name" value="WH-like_DNA-bd_sf"/>
</dbReference>
<sequence>MTLQGTNTYLIGSGPRKLLIDTGEINNNEYLSLLQSILKANDSYIAEIIVTHWHPDHVGGVPDICKMLADQSASQPTISKFPRTKAPEFSLGGIPYNFIEDNHVFHTNGATLRAHHTPGHSEDHLILYLEEENAVFSGDTVLGEGTTVMEDLFLYMKSLQTILDLNPQIIYPGHGPLVEDPITFVKNYIQHRKHRETQIFNYLKENSPKSFNLVEIRTQIYKDLNKSLYKAAEKNTVLHLQKLEKENVVESLNENGSQKWRYLIKSTL</sequence>
<evidence type="ECO:0000259" key="5">
    <source>
        <dbReference type="SMART" id="SM00849"/>
    </source>
</evidence>
<evidence type="ECO:0000256" key="3">
    <source>
        <dbReference type="ARBA" id="ARBA00022801"/>
    </source>
</evidence>
<dbReference type="PANTHER" id="PTHR23131">
    <property type="entry name" value="ENDORIBONUCLEASE LACTB2"/>
    <property type="match status" value="1"/>
</dbReference>
<dbReference type="Gene3D" id="3.60.15.10">
    <property type="entry name" value="Ribonuclease Z/Hydroxyacylglutathione hydrolase-like"/>
    <property type="match status" value="1"/>
</dbReference>
<organism evidence="6 7">
    <name type="scientific">Acanthosepion pharaonis</name>
    <name type="common">Pharaoh cuttlefish</name>
    <name type="synonym">Sepia pharaonis</name>
    <dbReference type="NCBI Taxonomy" id="158019"/>
    <lineage>
        <taxon>Eukaryota</taxon>
        <taxon>Metazoa</taxon>
        <taxon>Spiralia</taxon>
        <taxon>Lophotrochozoa</taxon>
        <taxon>Mollusca</taxon>
        <taxon>Cephalopoda</taxon>
        <taxon>Coleoidea</taxon>
        <taxon>Decapodiformes</taxon>
        <taxon>Sepiida</taxon>
        <taxon>Sepiina</taxon>
        <taxon>Sepiidae</taxon>
        <taxon>Acanthosepion</taxon>
    </lineage>
</organism>
<dbReference type="InterPro" id="IPR050662">
    <property type="entry name" value="Sec-metab_biosynth-thioest"/>
</dbReference>
<evidence type="ECO:0000313" key="6">
    <source>
        <dbReference type="EMBL" id="CAE1165975.1"/>
    </source>
</evidence>
<dbReference type="Pfam" id="PF00753">
    <property type="entry name" value="Lactamase_B"/>
    <property type="match status" value="1"/>
</dbReference>
<dbReference type="GO" id="GO:0046872">
    <property type="term" value="F:metal ion binding"/>
    <property type="evidence" value="ECO:0007669"/>
    <property type="project" value="UniProtKB-KW"/>
</dbReference>
<comment type="caution">
    <text evidence="6">The sequence shown here is derived from an EMBL/GenBank/DDBJ whole genome shotgun (WGS) entry which is preliminary data.</text>
</comment>
<reference evidence="6" key="1">
    <citation type="submission" date="2021-01" db="EMBL/GenBank/DDBJ databases">
        <authorList>
            <person name="Li R."/>
            <person name="Bekaert M."/>
        </authorList>
    </citation>
    <scope>NUCLEOTIDE SEQUENCE</scope>
    <source>
        <strain evidence="6">Farmed</strain>
    </source>
</reference>
<evidence type="ECO:0000256" key="4">
    <source>
        <dbReference type="ARBA" id="ARBA00022833"/>
    </source>
</evidence>
<keyword evidence="4" id="KW-0862">Zinc</keyword>
<dbReference type="FunFam" id="3.60.15.10:FF:000017">
    <property type="entry name" value="Lactamase beta 2"/>
    <property type="match status" value="1"/>
</dbReference>
<dbReference type="EC" id="3.1.27.-" evidence="6"/>
<evidence type="ECO:0000256" key="2">
    <source>
        <dbReference type="ARBA" id="ARBA00022723"/>
    </source>
</evidence>
<dbReference type="GO" id="GO:0016787">
    <property type="term" value="F:hydrolase activity"/>
    <property type="evidence" value="ECO:0007669"/>
    <property type="project" value="UniProtKB-KW"/>
</dbReference>
<keyword evidence="7" id="KW-1185">Reference proteome</keyword>
<name>A0A812B059_ACAPH</name>
<feature type="domain" description="Metallo-beta-lactamase" evidence="5">
    <location>
        <begin position="5"/>
        <end position="174"/>
    </location>
</feature>
<accession>A0A812B059</accession>
<evidence type="ECO:0000256" key="1">
    <source>
        <dbReference type="ARBA" id="ARBA00006759"/>
    </source>
</evidence>
<dbReference type="AlphaFoldDB" id="A0A812B059"/>
<dbReference type="SMART" id="SM00849">
    <property type="entry name" value="Lactamase_B"/>
    <property type="match status" value="1"/>
</dbReference>
<dbReference type="GO" id="GO:0005759">
    <property type="term" value="C:mitochondrial matrix"/>
    <property type="evidence" value="ECO:0007669"/>
    <property type="project" value="TreeGrafter"/>
</dbReference>
<keyword evidence="2" id="KW-0479">Metal-binding</keyword>
<dbReference type="GO" id="GO:0003727">
    <property type="term" value="F:single-stranded RNA binding"/>
    <property type="evidence" value="ECO:0007669"/>
    <property type="project" value="TreeGrafter"/>
</dbReference>